<reference evidence="4 5" key="1">
    <citation type="submission" date="2017-02" db="EMBL/GenBank/DDBJ databases">
        <authorList>
            <person name="Peterson S.W."/>
        </authorList>
    </citation>
    <scope>NUCLEOTIDE SEQUENCE [LARGE SCALE GENOMIC DNA]</scope>
    <source>
        <strain evidence="4 5">LSP_Lj1</strain>
    </source>
</reference>
<dbReference type="Pfam" id="PF02661">
    <property type="entry name" value="Fic"/>
    <property type="match status" value="1"/>
</dbReference>
<name>A0A1R4KKB5_9ACTN</name>
<gene>
    <name evidence="4" type="ORF">FM114_15400</name>
</gene>
<feature type="domain" description="Fido" evidence="3">
    <location>
        <begin position="108"/>
        <end position="260"/>
    </location>
</feature>
<dbReference type="GO" id="GO:0005524">
    <property type="term" value="F:ATP binding"/>
    <property type="evidence" value="ECO:0007669"/>
    <property type="project" value="UniProtKB-KW"/>
</dbReference>
<dbReference type="EMBL" id="FUKQ01000059">
    <property type="protein sequence ID" value="SJN44791.1"/>
    <property type="molecule type" value="Genomic_DNA"/>
</dbReference>
<dbReference type="InterPro" id="IPR036597">
    <property type="entry name" value="Fido-like_dom_sf"/>
</dbReference>
<dbReference type="SUPFAM" id="SSF140931">
    <property type="entry name" value="Fic-like"/>
    <property type="match status" value="1"/>
</dbReference>
<feature type="binding site" evidence="2">
    <location>
        <begin position="139"/>
        <end position="146"/>
    </location>
    <ligand>
        <name>ATP</name>
        <dbReference type="ChEBI" id="CHEBI:30616"/>
    </ligand>
</feature>
<keyword evidence="2" id="KW-0067">ATP-binding</keyword>
<evidence type="ECO:0000256" key="2">
    <source>
        <dbReference type="PIRSR" id="PIRSR640198-2"/>
    </source>
</evidence>
<sequence>MAEIYRAPLLGDHDRNVAAEVNGMKRELSSRLRTPRRWHGGLRRSAQARAVQGSNTIEGYTITPEDALAAMDDEEPLSADQKTWAEITGYRRVLTYVINLATAPGFTIDAQTLRTMHFMLLEHDFSKSPGCYRTSEIYVRDDRGDHTVYQGPDPELVPDLMESLVASLASPAPVDPMVRAAMAHLNLVMIHPFRDGNGRMARALQTMVMARDKVITPEFSSIEEWLGSNTDDYYRVLAATGQGSWHPENDATLWIQFNLRAHHMQAQTLRRRFREAEVLWGELDQLVAMFGLPDRAADVLFDAYQGRRVTRASHMERSGGLDPRTATKDLQRMADVGLLAARGETRARHYVSGPTLGELTDQIRGGRQPLSDPYPDLEARLRLPGARGGAPMDALF</sequence>
<dbReference type="STRING" id="1255658.FM114_15400"/>
<evidence type="ECO:0000259" key="3">
    <source>
        <dbReference type="PROSITE" id="PS51459"/>
    </source>
</evidence>
<proteinExistence type="predicted"/>
<evidence type="ECO:0000313" key="4">
    <source>
        <dbReference type="EMBL" id="SJN44791.1"/>
    </source>
</evidence>
<evidence type="ECO:0000256" key="1">
    <source>
        <dbReference type="PIRSR" id="PIRSR640198-1"/>
    </source>
</evidence>
<dbReference type="RefSeq" id="WP_094766020.1">
    <property type="nucleotide sequence ID" value="NZ_FUKQ01000059.1"/>
</dbReference>
<keyword evidence="2" id="KW-0547">Nucleotide-binding</keyword>
<dbReference type="Proteomes" id="UP000188342">
    <property type="component" value="Unassembled WGS sequence"/>
</dbReference>
<dbReference type="PROSITE" id="PS51459">
    <property type="entry name" value="FIDO"/>
    <property type="match status" value="1"/>
</dbReference>
<dbReference type="OrthoDB" id="9813719at2"/>
<keyword evidence="5" id="KW-1185">Reference proteome</keyword>
<protein>
    <submittedName>
        <fullName evidence="4">Filamentation induced by cAMP protein Fic</fullName>
    </submittedName>
</protein>
<dbReference type="Gene3D" id="1.10.3290.10">
    <property type="entry name" value="Fido-like domain"/>
    <property type="match status" value="1"/>
</dbReference>
<dbReference type="AlphaFoldDB" id="A0A1R4KKB5"/>
<feature type="active site" evidence="1">
    <location>
        <position position="191"/>
    </location>
</feature>
<accession>A0A1R4KKB5</accession>
<dbReference type="PANTHER" id="PTHR13504">
    <property type="entry name" value="FIDO DOMAIN-CONTAINING PROTEIN DDB_G0283145"/>
    <property type="match status" value="1"/>
</dbReference>
<dbReference type="InterPro" id="IPR040198">
    <property type="entry name" value="Fido_containing"/>
</dbReference>
<evidence type="ECO:0000313" key="5">
    <source>
        <dbReference type="Proteomes" id="UP000188342"/>
    </source>
</evidence>
<dbReference type="PANTHER" id="PTHR13504:SF38">
    <property type="entry name" value="FIDO DOMAIN-CONTAINING PROTEIN"/>
    <property type="match status" value="1"/>
</dbReference>
<dbReference type="InterPro" id="IPR003812">
    <property type="entry name" value="Fido"/>
</dbReference>
<organism evidence="4 5">
    <name type="scientific">Luteococcus japonicus LSP_Lj1</name>
    <dbReference type="NCBI Taxonomy" id="1255658"/>
    <lineage>
        <taxon>Bacteria</taxon>
        <taxon>Bacillati</taxon>
        <taxon>Actinomycetota</taxon>
        <taxon>Actinomycetes</taxon>
        <taxon>Propionibacteriales</taxon>
        <taxon>Propionibacteriaceae</taxon>
        <taxon>Luteococcus</taxon>
    </lineage>
</organism>
<feature type="binding site" evidence="2">
    <location>
        <begin position="195"/>
        <end position="202"/>
    </location>
    <ligand>
        <name>ATP</name>
        <dbReference type="ChEBI" id="CHEBI:30616"/>
    </ligand>
</feature>